<accession>A0AAE3J9Q1</accession>
<feature type="transmembrane region" description="Helical" evidence="1">
    <location>
        <begin position="38"/>
        <end position="56"/>
    </location>
</feature>
<name>A0AAE3J9Q1_9FIRM</name>
<keyword evidence="3" id="KW-1185">Reference proteome</keyword>
<evidence type="ECO:0000256" key="1">
    <source>
        <dbReference type="SAM" id="Phobius"/>
    </source>
</evidence>
<sequence>MEEKRTGGGKEFIFSLLWAVIFMILGQYIIFILPSYKIIGTIITILLFCILGFFVLTRYAAIFTYSVKDDIVRVNRAIGHRNKEVEFYISDVKSVTRQKPKKTPKTIYNMRASVFSPKKVWYVVYEKNRIENMLVFEPSQKMAEKIKSRAKNSKA</sequence>
<dbReference type="EMBL" id="JAJEQM010000011">
    <property type="protein sequence ID" value="MCC2210879.1"/>
    <property type="molecule type" value="Genomic_DNA"/>
</dbReference>
<gene>
    <name evidence="2" type="ORF">LKE05_08775</name>
</gene>
<organism evidence="2 3">
    <name type="scientific">Hominilimicola fabiformis</name>
    <dbReference type="NCBI Taxonomy" id="2885356"/>
    <lineage>
        <taxon>Bacteria</taxon>
        <taxon>Bacillati</taxon>
        <taxon>Bacillota</taxon>
        <taxon>Clostridia</taxon>
        <taxon>Eubacteriales</taxon>
        <taxon>Oscillospiraceae</taxon>
        <taxon>Hominilimicola</taxon>
    </lineage>
</organism>
<dbReference type="Proteomes" id="UP001198242">
    <property type="component" value="Unassembled WGS sequence"/>
</dbReference>
<keyword evidence="1" id="KW-1133">Transmembrane helix</keyword>
<dbReference type="AlphaFoldDB" id="A0AAE3J9Q1"/>
<protein>
    <submittedName>
        <fullName evidence="2">Uncharacterized protein</fullName>
    </submittedName>
</protein>
<feature type="transmembrane region" description="Helical" evidence="1">
    <location>
        <begin position="12"/>
        <end position="32"/>
    </location>
</feature>
<evidence type="ECO:0000313" key="2">
    <source>
        <dbReference type="EMBL" id="MCC2210879.1"/>
    </source>
</evidence>
<keyword evidence="1" id="KW-0812">Transmembrane</keyword>
<dbReference type="RefSeq" id="WP_308456570.1">
    <property type="nucleotide sequence ID" value="NZ_JAJEQM010000011.1"/>
</dbReference>
<reference evidence="2 3" key="1">
    <citation type="submission" date="2021-10" db="EMBL/GenBank/DDBJ databases">
        <title>Anaerobic single-cell dispensing facilitates the cultivation of human gut bacteria.</title>
        <authorList>
            <person name="Afrizal A."/>
        </authorList>
    </citation>
    <scope>NUCLEOTIDE SEQUENCE [LARGE SCALE GENOMIC DNA]</scope>
    <source>
        <strain evidence="2 3">CLA-AA-H232</strain>
    </source>
</reference>
<proteinExistence type="predicted"/>
<evidence type="ECO:0000313" key="3">
    <source>
        <dbReference type="Proteomes" id="UP001198242"/>
    </source>
</evidence>
<comment type="caution">
    <text evidence="2">The sequence shown here is derived from an EMBL/GenBank/DDBJ whole genome shotgun (WGS) entry which is preliminary data.</text>
</comment>
<keyword evidence="1" id="KW-0472">Membrane</keyword>